<keyword evidence="8" id="KW-0472">Membrane</keyword>
<dbReference type="InterPro" id="IPR003378">
    <property type="entry name" value="Fringe-like_glycosylTrfase"/>
</dbReference>
<evidence type="ECO:0000256" key="1">
    <source>
        <dbReference type="ARBA" id="ARBA00004606"/>
    </source>
</evidence>
<comment type="subcellular location">
    <subcellularLocation>
        <location evidence="9">Endomembrane system</location>
        <topology evidence="9">Single-pass membrane protein</topology>
    </subcellularLocation>
    <subcellularLocation>
        <location evidence="1">Membrane</location>
        <topology evidence="1">Single-pass type II membrane protein</topology>
    </subcellularLocation>
</comment>
<keyword evidence="11" id="KW-0732">Signal</keyword>
<evidence type="ECO:0000256" key="11">
    <source>
        <dbReference type="SAM" id="SignalP"/>
    </source>
</evidence>
<evidence type="ECO:0000256" key="6">
    <source>
        <dbReference type="ARBA" id="ARBA00022968"/>
    </source>
</evidence>
<dbReference type="GO" id="GO:0016020">
    <property type="term" value="C:membrane"/>
    <property type="evidence" value="ECO:0007669"/>
    <property type="project" value="UniProtKB-SubCell"/>
</dbReference>
<dbReference type="EMBL" id="HBUE01229743">
    <property type="protein sequence ID" value="CAG6544152.1"/>
    <property type="molecule type" value="Transcribed_RNA"/>
</dbReference>
<feature type="compositionally biased region" description="Basic and acidic residues" evidence="10">
    <location>
        <begin position="552"/>
        <end position="564"/>
    </location>
</feature>
<dbReference type="Pfam" id="PF02434">
    <property type="entry name" value="Fringe"/>
    <property type="match status" value="1"/>
</dbReference>
<dbReference type="PANTHER" id="PTHR10811">
    <property type="entry name" value="FRINGE-RELATED"/>
    <property type="match status" value="1"/>
</dbReference>
<feature type="signal peptide" evidence="11">
    <location>
        <begin position="1"/>
        <end position="27"/>
    </location>
</feature>
<evidence type="ECO:0000256" key="9">
    <source>
        <dbReference type="ARBA" id="ARBA00037847"/>
    </source>
</evidence>
<dbReference type="GO" id="GO:0016757">
    <property type="term" value="F:glycosyltransferase activity"/>
    <property type="evidence" value="ECO:0007669"/>
    <property type="project" value="UniProtKB-KW"/>
</dbReference>
<organism evidence="13">
    <name type="scientific">Culex pipiens</name>
    <name type="common">House mosquito</name>
    <dbReference type="NCBI Taxonomy" id="7175"/>
    <lineage>
        <taxon>Eukaryota</taxon>
        <taxon>Metazoa</taxon>
        <taxon>Ecdysozoa</taxon>
        <taxon>Arthropoda</taxon>
        <taxon>Hexapoda</taxon>
        <taxon>Insecta</taxon>
        <taxon>Pterygota</taxon>
        <taxon>Neoptera</taxon>
        <taxon>Endopterygota</taxon>
        <taxon>Diptera</taxon>
        <taxon>Nematocera</taxon>
        <taxon>Culicoidea</taxon>
        <taxon>Culicidae</taxon>
        <taxon>Culicinae</taxon>
        <taxon>Culicini</taxon>
        <taxon>Culex</taxon>
        <taxon>Culex</taxon>
    </lineage>
</organism>
<dbReference type="SUPFAM" id="SSF53448">
    <property type="entry name" value="Nucleotide-diphospho-sugar transferases"/>
    <property type="match status" value="1"/>
</dbReference>
<protein>
    <submittedName>
        <fullName evidence="13">Beta-1,3-glucosyltransferase</fullName>
    </submittedName>
</protein>
<comment type="similarity">
    <text evidence="2">Belongs to the glycosyltransferase 31 family.</text>
</comment>
<reference evidence="13" key="1">
    <citation type="submission" date="2021-05" db="EMBL/GenBank/DDBJ databases">
        <authorList>
            <person name="Alioto T."/>
            <person name="Alioto T."/>
            <person name="Gomez Garrido J."/>
        </authorList>
    </citation>
    <scope>NUCLEOTIDE SEQUENCE</scope>
</reference>
<keyword evidence="4 13" id="KW-0808">Transferase</keyword>
<evidence type="ECO:0000256" key="3">
    <source>
        <dbReference type="ARBA" id="ARBA00022676"/>
    </source>
</evidence>
<evidence type="ECO:0000256" key="4">
    <source>
        <dbReference type="ARBA" id="ARBA00022679"/>
    </source>
</evidence>
<dbReference type="Gene3D" id="3.90.550.50">
    <property type="match status" value="2"/>
</dbReference>
<feature type="domain" description="Fringe-like glycosyltransferase" evidence="12">
    <location>
        <begin position="302"/>
        <end position="521"/>
    </location>
</feature>
<name>A0A8D8PBW5_CULPI</name>
<evidence type="ECO:0000256" key="7">
    <source>
        <dbReference type="ARBA" id="ARBA00022989"/>
    </source>
</evidence>
<proteinExistence type="inferred from homology"/>
<feature type="compositionally biased region" description="Polar residues" evidence="10">
    <location>
        <begin position="79"/>
        <end position="91"/>
    </location>
</feature>
<evidence type="ECO:0000256" key="10">
    <source>
        <dbReference type="SAM" id="MobiDB-lite"/>
    </source>
</evidence>
<feature type="chain" id="PRO_5036261655" evidence="11">
    <location>
        <begin position="28"/>
        <end position="653"/>
    </location>
</feature>
<feature type="region of interest" description="Disordered" evidence="10">
    <location>
        <begin position="79"/>
        <end position="104"/>
    </location>
</feature>
<keyword evidence="7" id="KW-1133">Transmembrane helix</keyword>
<keyword evidence="5" id="KW-0812">Transmembrane</keyword>
<evidence type="ECO:0000256" key="8">
    <source>
        <dbReference type="ARBA" id="ARBA00023136"/>
    </source>
</evidence>
<feature type="region of interest" description="Disordered" evidence="10">
    <location>
        <begin position="628"/>
        <end position="653"/>
    </location>
</feature>
<keyword evidence="3" id="KW-0328">Glycosyltransferase</keyword>
<dbReference type="AlphaFoldDB" id="A0A8D8PBW5"/>
<accession>A0A8D8PBW5</accession>
<evidence type="ECO:0000256" key="5">
    <source>
        <dbReference type="ARBA" id="ARBA00022692"/>
    </source>
</evidence>
<dbReference type="InterPro" id="IPR029044">
    <property type="entry name" value="Nucleotide-diphossugar_trans"/>
</dbReference>
<feature type="region of interest" description="Disordered" evidence="10">
    <location>
        <begin position="552"/>
        <end position="572"/>
    </location>
</feature>
<dbReference type="EMBL" id="HBUE01336525">
    <property type="protein sequence ID" value="CAG6596286.1"/>
    <property type="molecule type" value="Transcribed_RNA"/>
</dbReference>
<evidence type="ECO:0000313" key="13">
    <source>
        <dbReference type="EMBL" id="CAG6596286.1"/>
    </source>
</evidence>
<evidence type="ECO:0000256" key="2">
    <source>
        <dbReference type="ARBA" id="ARBA00008661"/>
    </source>
</evidence>
<sequence length="653" mass="72467">MKLIMHSSLLILAFVLVLLLLVEPIQPTPSEERSEPFPVAPNQIAYLVLSQSSSYHSERAQALRRSILEQQSQLVKFSNHPSKNFTNTSGGTIKPDDTGTSTGNVHLSHERFADHEGSWAITPILKHIRTGGILTGRRWLIICEENSHVNVSLLVHHLAQEDYRQEHFLGYPLHDREATIIHHFAFFKNPSSFRYPWVRAGLILTTPLVDHLLGLLARGPAVGTEFFIDVGHEFALLAWNRGSPSGSRTLTPVPYLCAHPGQGCAIAASPSEVPAVATGPTRDHHLHPEPPVAAPSSVVSTPAEILFAVKTCEKFHAERVPVLLNTWAKYVQHLRLYSDTGDASIPTIGTSIPNTSIGHCAKTLEILHLVREELRHNPGLTDVRWIMLVDDDTILSPSALAHHLGHYNPSVDLYLGERYGYHLLSRDATGSYSGESDGQGYNYITGGGGIVLSVAILADLLDHCECPSATSPDDMIIAACLYRLGVRPIHSPLFHQARPSDYAPETLDPGAISFHKHWQIDPYQVYNRWFRRNDERWWNRPAAEPLLQSKHISNDNDSVRQTKPERHHSRHRLVKVAGEEPPLEEGLTGSVTSDVLRYQSEHHQLHISQHSSNICESNELQSNSNLLLHHPAAGSDGGGDGFPESNIIKHSEL</sequence>
<dbReference type="GO" id="GO:0012505">
    <property type="term" value="C:endomembrane system"/>
    <property type="evidence" value="ECO:0007669"/>
    <property type="project" value="UniProtKB-SubCell"/>
</dbReference>
<keyword evidence="6" id="KW-0735">Signal-anchor</keyword>
<evidence type="ECO:0000259" key="12">
    <source>
        <dbReference type="Pfam" id="PF02434"/>
    </source>
</evidence>